<keyword evidence="1" id="KW-0645">Protease</keyword>
<sequence>MTVSKLFIHPDFDKRHRMSDDITLLQLHRSVDFSSHIRPVCLPESNMDIPQQTSCWITGWGMITEDDPLPAPLQLQEAEVGLIGSEFCGNYFQPPDPSDHPGRAFSVQDDMLCATDLINGKSICRVSALRPSLAGCLSSPVLSLSSLSVSPFLSPA</sequence>
<proteinExistence type="predicted"/>
<evidence type="ECO:0000259" key="3">
    <source>
        <dbReference type="PROSITE" id="PS50240"/>
    </source>
</evidence>
<protein>
    <recommendedName>
        <fullName evidence="3">Peptidase S1 domain-containing protein</fullName>
    </recommendedName>
</protein>
<dbReference type="SMART" id="SM00020">
    <property type="entry name" value="Tryp_SPc"/>
    <property type="match status" value="1"/>
</dbReference>
<dbReference type="InterPro" id="IPR001254">
    <property type="entry name" value="Trypsin_dom"/>
</dbReference>
<reference evidence="4" key="1">
    <citation type="submission" date="2025-08" db="UniProtKB">
        <authorList>
            <consortium name="Ensembl"/>
        </authorList>
    </citation>
    <scope>IDENTIFICATION</scope>
</reference>
<evidence type="ECO:0000256" key="1">
    <source>
        <dbReference type="ARBA" id="ARBA00022670"/>
    </source>
</evidence>
<name>A0A2K6ERZ9_PROCO</name>
<dbReference type="PANTHER" id="PTHR24253:SF42">
    <property type="entry name" value="PROTEASE, SERINE 47"/>
    <property type="match status" value="1"/>
</dbReference>
<dbReference type="PANTHER" id="PTHR24253">
    <property type="entry name" value="TRANSMEMBRANE PROTEASE SERINE"/>
    <property type="match status" value="1"/>
</dbReference>
<organism evidence="4 5">
    <name type="scientific">Propithecus coquereli</name>
    <name type="common">Coquerel's sifaka</name>
    <name type="synonym">Propithecus verreauxi coquereli</name>
    <dbReference type="NCBI Taxonomy" id="379532"/>
    <lineage>
        <taxon>Eukaryota</taxon>
        <taxon>Metazoa</taxon>
        <taxon>Chordata</taxon>
        <taxon>Craniata</taxon>
        <taxon>Vertebrata</taxon>
        <taxon>Euteleostomi</taxon>
        <taxon>Mammalia</taxon>
        <taxon>Eutheria</taxon>
        <taxon>Euarchontoglires</taxon>
        <taxon>Primates</taxon>
        <taxon>Strepsirrhini</taxon>
        <taxon>Lemuriformes</taxon>
        <taxon>Indriidae</taxon>
        <taxon>Propithecus</taxon>
    </lineage>
</organism>
<accession>A0A2K6ERZ9</accession>
<dbReference type="GeneTree" id="ENSGT00940000157345"/>
<dbReference type="Proteomes" id="UP000233160">
    <property type="component" value="Unassembled WGS sequence"/>
</dbReference>
<dbReference type="Pfam" id="PF00089">
    <property type="entry name" value="Trypsin"/>
    <property type="match status" value="1"/>
</dbReference>
<dbReference type="SUPFAM" id="SSF50494">
    <property type="entry name" value="Trypsin-like serine proteases"/>
    <property type="match status" value="1"/>
</dbReference>
<dbReference type="PROSITE" id="PS50240">
    <property type="entry name" value="TRYPSIN_DOM"/>
    <property type="match status" value="1"/>
</dbReference>
<dbReference type="Ensembl" id="ENSPCOT00000014661.1">
    <property type="protein sequence ID" value="ENSPCOP00000004495.1"/>
    <property type="gene ID" value="ENSPCOG00000012843.1"/>
</dbReference>
<dbReference type="AlphaFoldDB" id="A0A2K6ERZ9"/>
<dbReference type="GO" id="GO:0006508">
    <property type="term" value="P:proteolysis"/>
    <property type="evidence" value="ECO:0007669"/>
    <property type="project" value="UniProtKB-KW"/>
</dbReference>
<keyword evidence="1" id="KW-0378">Hydrolase</keyword>
<dbReference type="STRING" id="379532.ENSPCOP00000004495"/>
<dbReference type="InterPro" id="IPR043504">
    <property type="entry name" value="Peptidase_S1_PA_chymotrypsin"/>
</dbReference>
<dbReference type="InterPro" id="IPR009003">
    <property type="entry name" value="Peptidase_S1_PA"/>
</dbReference>
<keyword evidence="2" id="KW-1015">Disulfide bond</keyword>
<dbReference type="Gene3D" id="2.40.10.10">
    <property type="entry name" value="Trypsin-like serine proteases"/>
    <property type="match status" value="2"/>
</dbReference>
<dbReference type="GO" id="GO:0004252">
    <property type="term" value="F:serine-type endopeptidase activity"/>
    <property type="evidence" value="ECO:0007669"/>
    <property type="project" value="InterPro"/>
</dbReference>
<evidence type="ECO:0000256" key="2">
    <source>
        <dbReference type="ARBA" id="ARBA00023157"/>
    </source>
</evidence>
<feature type="domain" description="Peptidase S1" evidence="3">
    <location>
        <begin position="1"/>
        <end position="156"/>
    </location>
</feature>
<keyword evidence="5" id="KW-1185">Reference proteome</keyword>
<reference evidence="4" key="2">
    <citation type="submission" date="2025-09" db="UniProtKB">
        <authorList>
            <consortium name="Ensembl"/>
        </authorList>
    </citation>
    <scope>IDENTIFICATION</scope>
</reference>
<evidence type="ECO:0000313" key="4">
    <source>
        <dbReference type="Ensembl" id="ENSPCOP00000004495.1"/>
    </source>
</evidence>
<dbReference type="FunFam" id="2.40.10.10:FF:000107">
    <property type="entry name" value="TISP43 isoform 6"/>
    <property type="match status" value="1"/>
</dbReference>
<evidence type="ECO:0000313" key="5">
    <source>
        <dbReference type="Proteomes" id="UP000233160"/>
    </source>
</evidence>